<proteinExistence type="predicted"/>
<sequence>MENELFPRSDECISLAPIHQYTDEIMSIKRTEQPSHQQIAPVTDLDRHKVKCTNEATPQPDPQGVFTPTL</sequence>
<dbReference type="EMBL" id="JAIWYP010000004">
    <property type="protein sequence ID" value="KAH3835455.1"/>
    <property type="molecule type" value="Genomic_DNA"/>
</dbReference>
<gene>
    <name evidence="1" type="ORF">DPMN_108803</name>
</gene>
<dbReference type="AlphaFoldDB" id="A0A9D4QMF1"/>
<dbReference type="Proteomes" id="UP000828390">
    <property type="component" value="Unassembled WGS sequence"/>
</dbReference>
<accession>A0A9D4QMF1</accession>
<reference evidence="1" key="1">
    <citation type="journal article" date="2019" name="bioRxiv">
        <title>The Genome of the Zebra Mussel, Dreissena polymorpha: A Resource for Invasive Species Research.</title>
        <authorList>
            <person name="McCartney M.A."/>
            <person name="Auch B."/>
            <person name="Kono T."/>
            <person name="Mallez S."/>
            <person name="Zhang Y."/>
            <person name="Obille A."/>
            <person name="Becker A."/>
            <person name="Abrahante J.E."/>
            <person name="Garbe J."/>
            <person name="Badalamenti J.P."/>
            <person name="Herman A."/>
            <person name="Mangelson H."/>
            <person name="Liachko I."/>
            <person name="Sullivan S."/>
            <person name="Sone E.D."/>
            <person name="Koren S."/>
            <person name="Silverstein K.A.T."/>
            <person name="Beckman K.B."/>
            <person name="Gohl D.M."/>
        </authorList>
    </citation>
    <scope>NUCLEOTIDE SEQUENCE</scope>
    <source>
        <strain evidence="1">Duluth1</strain>
        <tissue evidence="1">Whole animal</tissue>
    </source>
</reference>
<name>A0A9D4QMF1_DREPO</name>
<comment type="caution">
    <text evidence="1">The sequence shown here is derived from an EMBL/GenBank/DDBJ whole genome shotgun (WGS) entry which is preliminary data.</text>
</comment>
<organism evidence="1 2">
    <name type="scientific">Dreissena polymorpha</name>
    <name type="common">Zebra mussel</name>
    <name type="synonym">Mytilus polymorpha</name>
    <dbReference type="NCBI Taxonomy" id="45954"/>
    <lineage>
        <taxon>Eukaryota</taxon>
        <taxon>Metazoa</taxon>
        <taxon>Spiralia</taxon>
        <taxon>Lophotrochozoa</taxon>
        <taxon>Mollusca</taxon>
        <taxon>Bivalvia</taxon>
        <taxon>Autobranchia</taxon>
        <taxon>Heteroconchia</taxon>
        <taxon>Euheterodonta</taxon>
        <taxon>Imparidentia</taxon>
        <taxon>Neoheterodontei</taxon>
        <taxon>Myida</taxon>
        <taxon>Dreissenoidea</taxon>
        <taxon>Dreissenidae</taxon>
        <taxon>Dreissena</taxon>
    </lineage>
</organism>
<evidence type="ECO:0000313" key="2">
    <source>
        <dbReference type="Proteomes" id="UP000828390"/>
    </source>
</evidence>
<evidence type="ECO:0000313" key="1">
    <source>
        <dbReference type="EMBL" id="KAH3835455.1"/>
    </source>
</evidence>
<reference evidence="1" key="2">
    <citation type="submission" date="2020-11" db="EMBL/GenBank/DDBJ databases">
        <authorList>
            <person name="McCartney M.A."/>
            <person name="Auch B."/>
            <person name="Kono T."/>
            <person name="Mallez S."/>
            <person name="Becker A."/>
            <person name="Gohl D.M."/>
            <person name="Silverstein K.A.T."/>
            <person name="Koren S."/>
            <person name="Bechman K.B."/>
            <person name="Herman A."/>
            <person name="Abrahante J.E."/>
            <person name="Garbe J."/>
        </authorList>
    </citation>
    <scope>NUCLEOTIDE SEQUENCE</scope>
    <source>
        <strain evidence="1">Duluth1</strain>
        <tissue evidence="1">Whole animal</tissue>
    </source>
</reference>
<protein>
    <submittedName>
        <fullName evidence="1">Uncharacterized protein</fullName>
    </submittedName>
</protein>
<keyword evidence="2" id="KW-1185">Reference proteome</keyword>